<protein>
    <submittedName>
        <fullName evidence="1">Uncharacterized protein</fullName>
    </submittedName>
</protein>
<organism evidence="1 2">
    <name type="scientific">Pseudomyxococcus hansupus</name>
    <dbReference type="NCBI Taxonomy" id="1297742"/>
    <lineage>
        <taxon>Bacteria</taxon>
        <taxon>Pseudomonadati</taxon>
        <taxon>Myxococcota</taxon>
        <taxon>Myxococcia</taxon>
        <taxon>Myxococcales</taxon>
        <taxon>Cystobacterineae</taxon>
        <taxon>Myxococcaceae</taxon>
        <taxon>Pseudomyxococcus</taxon>
    </lineage>
</organism>
<dbReference type="PATRIC" id="fig|1297742.4.peg.6166"/>
<keyword evidence="2" id="KW-1185">Reference proteome</keyword>
<accession>A0A0H4X5L1</accession>
<dbReference type="EMBL" id="CP012109">
    <property type="protein sequence ID" value="AKQ69163.1"/>
    <property type="molecule type" value="Genomic_DNA"/>
</dbReference>
<reference evidence="1 2" key="1">
    <citation type="journal article" date="2016" name="PLoS ONE">
        <title>Complete Genome Sequence and Comparative Genomics of a Novel Myxobacterium Myxococcus hansupus.</title>
        <authorList>
            <person name="Sharma G."/>
            <person name="Narwani T."/>
            <person name="Subramanian S."/>
        </authorList>
    </citation>
    <scope>NUCLEOTIDE SEQUENCE [LARGE SCALE GENOMIC DNA]</scope>
    <source>
        <strain evidence="2">mixupus</strain>
    </source>
</reference>
<dbReference type="AlphaFoldDB" id="A0A0H4X5L1"/>
<sequence>MGHLSHRGMWNDRASAVPWARASHGLAGLAGSSDRRLGAGVDGRQ</sequence>
<dbReference type="Proteomes" id="UP000009026">
    <property type="component" value="Chromosome"/>
</dbReference>
<evidence type="ECO:0000313" key="1">
    <source>
        <dbReference type="EMBL" id="AKQ69163.1"/>
    </source>
</evidence>
<proteinExistence type="predicted"/>
<gene>
    <name evidence="1" type="ORF">A176_006075</name>
</gene>
<name>A0A0H4X5L1_9BACT</name>
<evidence type="ECO:0000313" key="2">
    <source>
        <dbReference type="Proteomes" id="UP000009026"/>
    </source>
</evidence>
<dbReference type="KEGG" id="mym:A176_006075"/>